<organism evidence="11 12">
    <name type="scientific">Candidatus Azambacteria bacterium RBG_16_47_10</name>
    <dbReference type="NCBI Taxonomy" id="1797292"/>
    <lineage>
        <taxon>Bacteria</taxon>
        <taxon>Candidatus Azamiibacteriota</taxon>
    </lineage>
</organism>
<dbReference type="AlphaFoldDB" id="A0A1F5B1H7"/>
<reference evidence="11 12" key="1">
    <citation type="journal article" date="2016" name="Nat. Commun.">
        <title>Thousands of microbial genomes shed light on interconnected biogeochemical processes in an aquifer system.</title>
        <authorList>
            <person name="Anantharaman K."/>
            <person name="Brown C.T."/>
            <person name="Hug L.A."/>
            <person name="Sharon I."/>
            <person name="Castelle C.J."/>
            <person name="Probst A.J."/>
            <person name="Thomas B.C."/>
            <person name="Singh A."/>
            <person name="Wilkins M.J."/>
            <person name="Karaoz U."/>
            <person name="Brodie E.L."/>
            <person name="Williams K.H."/>
            <person name="Hubbard S.S."/>
            <person name="Banfield J.F."/>
        </authorList>
    </citation>
    <scope>NUCLEOTIDE SEQUENCE [LARGE SCALE GENOMIC DNA]</scope>
</reference>
<keyword evidence="9" id="KW-0342">GTP-binding</keyword>
<evidence type="ECO:0000259" key="10">
    <source>
        <dbReference type="Pfam" id="PF14681"/>
    </source>
</evidence>
<dbReference type="Proteomes" id="UP000176639">
    <property type="component" value="Unassembled WGS sequence"/>
</dbReference>
<evidence type="ECO:0000256" key="4">
    <source>
        <dbReference type="ARBA" id="ARBA00011894"/>
    </source>
</evidence>
<dbReference type="GO" id="GO:0005525">
    <property type="term" value="F:GTP binding"/>
    <property type="evidence" value="ECO:0007669"/>
    <property type="project" value="UniProtKB-KW"/>
</dbReference>
<evidence type="ECO:0000256" key="9">
    <source>
        <dbReference type="ARBA" id="ARBA00023134"/>
    </source>
</evidence>
<protein>
    <recommendedName>
        <fullName evidence="4">uracil phosphoribosyltransferase</fullName>
        <ecNumber evidence="4">2.4.2.9</ecNumber>
    </recommendedName>
</protein>
<gene>
    <name evidence="11" type="ORF">A2Z10_03240</name>
</gene>
<name>A0A1F5B1H7_9BACT</name>
<evidence type="ECO:0000256" key="7">
    <source>
        <dbReference type="ARBA" id="ARBA00022679"/>
    </source>
</evidence>
<dbReference type="InterPro" id="IPR000836">
    <property type="entry name" value="PRTase_dom"/>
</dbReference>
<dbReference type="SUPFAM" id="SSF53271">
    <property type="entry name" value="PRTase-like"/>
    <property type="match status" value="1"/>
</dbReference>
<dbReference type="PANTHER" id="PTHR32315:SF4">
    <property type="entry name" value="URACIL PHOSPHORIBOSYLTRANSFERASE, CHLOROPLASTIC"/>
    <property type="match status" value="1"/>
</dbReference>
<comment type="cofactor">
    <cofactor evidence="1">
        <name>Mg(2+)</name>
        <dbReference type="ChEBI" id="CHEBI:18420"/>
    </cofactor>
</comment>
<comment type="similarity">
    <text evidence="3">Belongs to the UPRTase family.</text>
</comment>
<evidence type="ECO:0000256" key="1">
    <source>
        <dbReference type="ARBA" id="ARBA00001946"/>
    </source>
</evidence>
<proteinExistence type="inferred from homology"/>
<evidence type="ECO:0000313" key="12">
    <source>
        <dbReference type="Proteomes" id="UP000176639"/>
    </source>
</evidence>
<evidence type="ECO:0000313" key="11">
    <source>
        <dbReference type="EMBL" id="OGD24463.1"/>
    </source>
</evidence>
<dbReference type="CDD" id="cd06223">
    <property type="entry name" value="PRTases_typeI"/>
    <property type="match status" value="1"/>
</dbReference>
<accession>A0A1F5B1H7</accession>
<dbReference type="Gene3D" id="3.40.50.2020">
    <property type="match status" value="1"/>
</dbReference>
<dbReference type="GO" id="GO:0004845">
    <property type="term" value="F:uracil phosphoribosyltransferase activity"/>
    <property type="evidence" value="ECO:0007669"/>
    <property type="project" value="UniProtKB-EC"/>
</dbReference>
<dbReference type="EMBL" id="MEYI01000001">
    <property type="protein sequence ID" value="OGD24463.1"/>
    <property type="molecule type" value="Genomic_DNA"/>
</dbReference>
<sequence length="198" mass="21156">MDTSFAILRNRTASTAEFRRAADAVCGHLMRAMKEDLTKKGIDEKDIVVVIILRAALAFLGTVTQVFPNAPVGVLGMKRDEQTLEPYWYYENLPPVSANNTIVIADPMLATGGSVEAAVERLKVRGANTNNIYFVGVIAAPEGVARLSTLIPKENMILGAIDDGLDEHGMIVPGLGDFGDRYFGHGGQAIIGAGGIAR</sequence>
<keyword evidence="5" id="KW-0021">Allosteric enzyme</keyword>
<dbReference type="Pfam" id="PF14681">
    <property type="entry name" value="UPRTase"/>
    <property type="match status" value="1"/>
</dbReference>
<keyword evidence="6" id="KW-0328">Glycosyltransferase</keyword>
<evidence type="ECO:0000256" key="5">
    <source>
        <dbReference type="ARBA" id="ARBA00022533"/>
    </source>
</evidence>
<evidence type="ECO:0000256" key="6">
    <source>
        <dbReference type="ARBA" id="ARBA00022676"/>
    </source>
</evidence>
<evidence type="ECO:0000256" key="2">
    <source>
        <dbReference type="ARBA" id="ARBA00005180"/>
    </source>
</evidence>
<dbReference type="InterPro" id="IPR050054">
    <property type="entry name" value="UPRTase/APRTase"/>
</dbReference>
<dbReference type="PANTHER" id="PTHR32315">
    <property type="entry name" value="ADENINE PHOSPHORIBOSYLTRANSFERASE"/>
    <property type="match status" value="1"/>
</dbReference>
<dbReference type="InterPro" id="IPR029057">
    <property type="entry name" value="PRTase-like"/>
</dbReference>
<dbReference type="EC" id="2.4.2.9" evidence="4"/>
<keyword evidence="7" id="KW-0808">Transferase</keyword>
<feature type="domain" description="Phosphoribosyltransferase" evidence="10">
    <location>
        <begin position="38"/>
        <end position="184"/>
    </location>
</feature>
<comment type="pathway">
    <text evidence="2">Pyrimidine metabolism; UMP biosynthesis via salvage pathway; UMP from uracil: step 1/1.</text>
</comment>
<comment type="caution">
    <text evidence="11">The sequence shown here is derived from an EMBL/GenBank/DDBJ whole genome shotgun (WGS) entry which is preliminary data.</text>
</comment>
<evidence type="ECO:0000256" key="3">
    <source>
        <dbReference type="ARBA" id="ARBA00009516"/>
    </source>
</evidence>
<keyword evidence="8" id="KW-0547">Nucleotide-binding</keyword>
<evidence type="ECO:0000256" key="8">
    <source>
        <dbReference type="ARBA" id="ARBA00022741"/>
    </source>
</evidence>
<dbReference type="NCBIfam" id="NF001097">
    <property type="entry name" value="PRK00129.1"/>
    <property type="match status" value="1"/>
</dbReference>